<dbReference type="PANTHER" id="PTHR30100:SF1">
    <property type="entry name" value="PHOSPHATE ACYLTRANSFERASE"/>
    <property type="match status" value="1"/>
</dbReference>
<evidence type="ECO:0000256" key="3">
    <source>
        <dbReference type="ARBA" id="ARBA00022516"/>
    </source>
</evidence>
<keyword evidence="4 10" id="KW-0808">Transferase</keyword>
<evidence type="ECO:0000256" key="9">
    <source>
        <dbReference type="ARBA" id="ARBA00046608"/>
    </source>
</evidence>
<keyword evidence="2 10" id="KW-0963">Cytoplasm</keyword>
<keyword evidence="11" id="KW-0012">Acyltransferase</keyword>
<dbReference type="InterPro" id="IPR012281">
    <property type="entry name" value="Phospholipid_synth_PlsX-like"/>
</dbReference>
<dbReference type="SUPFAM" id="SSF53659">
    <property type="entry name" value="Isocitrate/Isopropylmalate dehydrogenase-like"/>
    <property type="match status" value="1"/>
</dbReference>
<reference evidence="11 12" key="1">
    <citation type="journal article" date="2013" name="Int. J. Syst. Evol. Microbiol.">
        <title>Celerinatantimonas yamalensis sp. nov., a cold-adapted diazotrophic bacterium from a cold permafrost brine.</title>
        <authorList>
            <person name="Shcherbakova V."/>
            <person name="Chuvilskaya N."/>
            <person name="Rivkina E."/>
            <person name="Demidov N."/>
            <person name="Uchaeva V."/>
            <person name="Suetin S."/>
            <person name="Suzina N."/>
            <person name="Gilichinsky D."/>
        </authorList>
    </citation>
    <scope>NUCLEOTIDE SEQUENCE [LARGE SCALE GENOMIC DNA]</scope>
    <source>
        <strain evidence="11 12">C7</strain>
    </source>
</reference>
<sequence>MQRLTLALDAMGGDSGPPVVVPAAKQALENYPYLTLRLIGDREQLIPLIHHYHLEDETRLSIVHTVQMIAPEDKPLKILRTRRNSSMGLSLQMVADGEADACVSAGHTGALVALSHAILKVLPGIERPALVSSIPNRRGRQTLMLDLGANSTCSSHLLHQFALMGMVLVQTLWHINNPKIALLNIGSESIKGNDAIRQAGRLLTQTSSLNYQGFIEGNQIFDGDVDVIVSDGFSGNIALKTAEGTAEFLLYSFRKMLPQSPLKRFIMTWLMPNFQRQLSQLTPQKHNGACMLGLRGVVIKSHGRADSEAFFQAISEALVQSQLNIPQLIGQQIPKFLSEIG</sequence>
<keyword evidence="7 10" id="KW-1208">Phospholipid metabolism</keyword>
<comment type="caution">
    <text evidence="11">The sequence shown here is derived from an EMBL/GenBank/DDBJ whole genome shotgun (WGS) entry which is preliminary data.</text>
</comment>
<evidence type="ECO:0000256" key="6">
    <source>
        <dbReference type="ARBA" id="ARBA00023209"/>
    </source>
</evidence>
<keyword evidence="6 10" id="KW-0594">Phospholipid biosynthesis</keyword>
<dbReference type="RefSeq" id="WP_408622170.1">
    <property type="nucleotide sequence ID" value="NZ_JBEQCT010000001.1"/>
</dbReference>
<protein>
    <recommendedName>
        <fullName evidence="8 10">Phosphate acyltransferase</fullName>
        <ecNumber evidence="8 10">2.3.1.274</ecNumber>
    </recommendedName>
    <alternativeName>
        <fullName evidence="10">Acyl-ACP phosphotransacylase</fullName>
    </alternativeName>
    <alternativeName>
        <fullName evidence="10">Acyl-[acyl-carrier-protein]--phosphate acyltransferase</fullName>
    </alternativeName>
    <alternativeName>
        <fullName evidence="10">Phosphate-acyl-ACP acyltransferase</fullName>
    </alternativeName>
</protein>
<keyword evidence="12" id="KW-1185">Reference proteome</keyword>
<comment type="catalytic activity">
    <reaction evidence="1 10">
        <text>a fatty acyl-[ACP] + phosphate = an acyl phosphate + holo-[ACP]</text>
        <dbReference type="Rhea" id="RHEA:42292"/>
        <dbReference type="Rhea" id="RHEA-COMP:9685"/>
        <dbReference type="Rhea" id="RHEA-COMP:14125"/>
        <dbReference type="ChEBI" id="CHEBI:43474"/>
        <dbReference type="ChEBI" id="CHEBI:59918"/>
        <dbReference type="ChEBI" id="CHEBI:64479"/>
        <dbReference type="ChEBI" id="CHEBI:138651"/>
        <dbReference type="EC" id="2.3.1.274"/>
    </reaction>
</comment>
<evidence type="ECO:0000256" key="7">
    <source>
        <dbReference type="ARBA" id="ARBA00023264"/>
    </source>
</evidence>
<dbReference type="Proteomes" id="UP001629953">
    <property type="component" value="Unassembled WGS sequence"/>
</dbReference>
<comment type="similarity">
    <text evidence="10">Belongs to the PlsX family.</text>
</comment>
<dbReference type="PANTHER" id="PTHR30100">
    <property type="entry name" value="FATTY ACID/PHOSPHOLIPID SYNTHESIS PROTEIN PLSX"/>
    <property type="match status" value="1"/>
</dbReference>
<comment type="subcellular location">
    <subcellularLocation>
        <location evidence="10">Cytoplasm</location>
    </subcellularLocation>
    <text evidence="10">Associated with the membrane possibly through PlsY.</text>
</comment>
<accession>A0ABW9G3G9</accession>
<comment type="function">
    <text evidence="10">Catalyzes the reversible formation of acyl-phosphate (acyl-PO(4)) from acyl-[acyl-carrier-protein] (acyl-ACP). This enzyme utilizes acyl-ACP as fatty acyl donor, but not acyl-CoA.</text>
</comment>
<proteinExistence type="inferred from homology"/>
<gene>
    <name evidence="10 11" type="primary">plsX</name>
    <name evidence="11" type="ORF">ABUE30_02925</name>
</gene>
<organism evidence="11 12">
    <name type="scientific">Celerinatantimonas yamalensis</name>
    <dbReference type="NCBI Taxonomy" id="559956"/>
    <lineage>
        <taxon>Bacteria</taxon>
        <taxon>Pseudomonadati</taxon>
        <taxon>Pseudomonadota</taxon>
        <taxon>Gammaproteobacteria</taxon>
        <taxon>Celerinatantimonadaceae</taxon>
        <taxon>Celerinatantimonas</taxon>
    </lineage>
</organism>
<name>A0ABW9G3G9_9GAMM</name>
<dbReference type="GO" id="GO:0043811">
    <property type="term" value="F:phosphate:acyl-[acyl carrier protein] acyltransferase activity"/>
    <property type="evidence" value="ECO:0007669"/>
    <property type="project" value="UniProtKB-EC"/>
</dbReference>
<dbReference type="HAMAP" id="MF_00019">
    <property type="entry name" value="PlsX"/>
    <property type="match status" value="1"/>
</dbReference>
<dbReference type="PIRSF" id="PIRSF002465">
    <property type="entry name" value="Phsphlp_syn_PlsX"/>
    <property type="match status" value="1"/>
</dbReference>
<evidence type="ECO:0000313" key="12">
    <source>
        <dbReference type="Proteomes" id="UP001629953"/>
    </source>
</evidence>
<comment type="subunit">
    <text evidence="9 10">Homodimer. Probably interacts with PlsY.</text>
</comment>
<keyword evidence="3 10" id="KW-0444">Lipid biosynthesis</keyword>
<comment type="pathway">
    <text evidence="10">Lipid metabolism; phospholipid metabolism.</text>
</comment>
<evidence type="ECO:0000256" key="1">
    <source>
        <dbReference type="ARBA" id="ARBA00001232"/>
    </source>
</evidence>
<evidence type="ECO:0000256" key="10">
    <source>
        <dbReference type="HAMAP-Rule" id="MF_00019"/>
    </source>
</evidence>
<evidence type="ECO:0000313" key="11">
    <source>
        <dbReference type="EMBL" id="MFM2484027.1"/>
    </source>
</evidence>
<dbReference type="EC" id="2.3.1.274" evidence="8 10"/>
<dbReference type="Gene3D" id="3.40.718.10">
    <property type="entry name" value="Isopropylmalate Dehydrogenase"/>
    <property type="match status" value="1"/>
</dbReference>
<dbReference type="EMBL" id="JBEQCT010000001">
    <property type="protein sequence ID" value="MFM2484027.1"/>
    <property type="molecule type" value="Genomic_DNA"/>
</dbReference>
<evidence type="ECO:0000256" key="5">
    <source>
        <dbReference type="ARBA" id="ARBA00023098"/>
    </source>
</evidence>
<evidence type="ECO:0000256" key="2">
    <source>
        <dbReference type="ARBA" id="ARBA00022490"/>
    </source>
</evidence>
<evidence type="ECO:0000256" key="4">
    <source>
        <dbReference type="ARBA" id="ARBA00022679"/>
    </source>
</evidence>
<dbReference type="NCBIfam" id="TIGR00182">
    <property type="entry name" value="plsX"/>
    <property type="match status" value="1"/>
</dbReference>
<evidence type="ECO:0000256" key="8">
    <source>
        <dbReference type="ARBA" id="ARBA00024069"/>
    </source>
</evidence>
<dbReference type="InterPro" id="IPR003664">
    <property type="entry name" value="FA_synthesis"/>
</dbReference>
<keyword evidence="5 10" id="KW-0443">Lipid metabolism</keyword>
<dbReference type="Pfam" id="PF02504">
    <property type="entry name" value="FA_synthesis"/>
    <property type="match status" value="1"/>
</dbReference>